<gene>
    <name evidence="1" type="ORF">CPT_Siara_012</name>
</gene>
<evidence type="ECO:0000313" key="2">
    <source>
        <dbReference type="Proteomes" id="UP000827319"/>
    </source>
</evidence>
<keyword evidence="2" id="KW-1185">Reference proteome</keyword>
<reference evidence="1" key="1">
    <citation type="submission" date="2021-06" db="EMBL/GenBank/DDBJ databases">
        <title>Complete genome sequence of Stenotrophomonas maltophilia phage Siara.</title>
        <authorList>
            <person name="Marmion J."/>
            <person name="Tate N."/>
            <person name="Clark J."/>
            <person name="Le T."/>
            <person name="Liu M."/>
            <person name="Burrowes B."/>
            <person name="Gill J."/>
        </authorList>
    </citation>
    <scope>NUCLEOTIDE SEQUENCE</scope>
</reference>
<accession>A0AAE7WMX7</accession>
<proteinExistence type="predicted"/>
<dbReference type="EMBL" id="MZ326859">
    <property type="protein sequence ID" value="QYW02015.1"/>
    <property type="molecule type" value="Genomic_DNA"/>
</dbReference>
<sequence>MIFKLDISKRKRRIRVVLAWFYLELRHWPKSNYAFGHIIERCKAATTPCGHRFDLGKFSIYWGKEHG</sequence>
<name>A0AAE7WMX7_9CAUD</name>
<protein>
    <submittedName>
        <fullName evidence="1">Uncharacterized protein</fullName>
    </submittedName>
</protein>
<evidence type="ECO:0000313" key="1">
    <source>
        <dbReference type="EMBL" id="QYW02015.1"/>
    </source>
</evidence>
<dbReference type="Proteomes" id="UP000827319">
    <property type="component" value="Segment"/>
</dbReference>
<organism evidence="1 2">
    <name type="scientific">Stenotrophomonas phage Siara</name>
    <dbReference type="NCBI Taxonomy" id="2859658"/>
    <lineage>
        <taxon>Viruses</taxon>
        <taxon>Duplodnaviria</taxon>
        <taxon>Heunggongvirae</taxon>
        <taxon>Uroviricota</taxon>
        <taxon>Caudoviricetes</taxon>
        <taxon>Beaumontvirinae</taxon>
        <taxon>Siaravirus</taxon>
        <taxon>Siaravirus siara</taxon>
    </lineage>
</organism>